<reference evidence="2" key="1">
    <citation type="journal article" date="2020" name="mSystems">
        <title>Genome- and Community-Level Interaction Insights into Carbon Utilization and Element Cycling Functions of Hydrothermarchaeota in Hydrothermal Sediment.</title>
        <authorList>
            <person name="Zhou Z."/>
            <person name="Liu Y."/>
            <person name="Xu W."/>
            <person name="Pan J."/>
            <person name="Luo Z.H."/>
            <person name="Li M."/>
        </authorList>
    </citation>
    <scope>NUCLEOTIDE SEQUENCE [LARGE SCALE GENOMIC DNA]</scope>
    <source>
        <strain evidence="2">SpSt-503</strain>
    </source>
</reference>
<feature type="region of interest" description="Disordered" evidence="1">
    <location>
        <begin position="47"/>
        <end position="69"/>
    </location>
</feature>
<accession>A0A7C3EC37</accession>
<proteinExistence type="predicted"/>
<gene>
    <name evidence="2" type="ORF">ENS59_03350</name>
</gene>
<name>A0A7C3EC37_9SPIR</name>
<comment type="caution">
    <text evidence="2">The sequence shown here is derived from an EMBL/GenBank/DDBJ whole genome shotgun (WGS) entry which is preliminary data.</text>
</comment>
<organism evidence="2">
    <name type="scientific">Gracilinema caldarium</name>
    <dbReference type="NCBI Taxonomy" id="215591"/>
    <lineage>
        <taxon>Bacteria</taxon>
        <taxon>Pseudomonadati</taxon>
        <taxon>Spirochaetota</taxon>
        <taxon>Spirochaetia</taxon>
        <taxon>Spirochaetales</taxon>
        <taxon>Breznakiellaceae</taxon>
        <taxon>Gracilinema</taxon>
    </lineage>
</organism>
<dbReference type="AlphaFoldDB" id="A0A7C3EC37"/>
<evidence type="ECO:0000256" key="1">
    <source>
        <dbReference type="SAM" id="MobiDB-lite"/>
    </source>
</evidence>
<protein>
    <submittedName>
        <fullName evidence="2">Uncharacterized protein</fullName>
    </submittedName>
</protein>
<evidence type="ECO:0000313" key="2">
    <source>
        <dbReference type="EMBL" id="HFH28534.1"/>
    </source>
</evidence>
<sequence>MLAKNSAREARALFLGPRPWVGKKRTLHFLAWRWNFSEWVINIADPEQGPPNRAHIKKGSARKNDPGDRDTELVIHVNKGEQAEETARKLEAFMRTLRQGRGEEVVKAYIELQAILSSEAAQRTWQFLRQGGLAVGNF</sequence>
<dbReference type="EMBL" id="DSVL01000102">
    <property type="protein sequence ID" value="HFH28534.1"/>
    <property type="molecule type" value="Genomic_DNA"/>
</dbReference>